<gene>
    <name evidence="1" type="ORF">EZS28_032688</name>
</gene>
<sequence>MEAYYWQLFVLNDFEKVGIITKVKIETINAITLKSIIQLEIGVVMMLKSRVMVLQEIMKKNEVMLMTIQMKMNQNEEMCENLILIEIESIYGGSGGGYQGGSEIVCYGGCGGGQDGGYGIGEDLIDDYIEGICQGGGLKGGKGGGIGSELNDIIGGGLYRGIGIGEYKDGDETD</sequence>
<dbReference type="AlphaFoldDB" id="A0A5J4UNQ7"/>
<dbReference type="EMBL" id="SNRW01014159">
    <property type="protein sequence ID" value="KAA6371784.1"/>
    <property type="molecule type" value="Genomic_DNA"/>
</dbReference>
<protein>
    <submittedName>
        <fullName evidence="1">Uncharacterized protein</fullName>
    </submittedName>
</protein>
<comment type="caution">
    <text evidence="1">The sequence shown here is derived from an EMBL/GenBank/DDBJ whole genome shotgun (WGS) entry which is preliminary data.</text>
</comment>
<dbReference type="Proteomes" id="UP000324800">
    <property type="component" value="Unassembled WGS sequence"/>
</dbReference>
<accession>A0A5J4UNQ7</accession>
<proteinExistence type="predicted"/>
<reference evidence="1 2" key="1">
    <citation type="submission" date="2019-03" db="EMBL/GenBank/DDBJ databases">
        <title>Single cell metagenomics reveals metabolic interactions within the superorganism composed of flagellate Streblomastix strix and complex community of Bacteroidetes bacteria on its surface.</title>
        <authorList>
            <person name="Treitli S.C."/>
            <person name="Kolisko M."/>
            <person name="Husnik F."/>
            <person name="Keeling P."/>
            <person name="Hampl V."/>
        </authorList>
    </citation>
    <scope>NUCLEOTIDE SEQUENCE [LARGE SCALE GENOMIC DNA]</scope>
    <source>
        <strain evidence="1">ST1C</strain>
    </source>
</reference>
<organism evidence="1 2">
    <name type="scientific">Streblomastix strix</name>
    <dbReference type="NCBI Taxonomy" id="222440"/>
    <lineage>
        <taxon>Eukaryota</taxon>
        <taxon>Metamonada</taxon>
        <taxon>Preaxostyla</taxon>
        <taxon>Oxymonadida</taxon>
        <taxon>Streblomastigidae</taxon>
        <taxon>Streblomastix</taxon>
    </lineage>
</organism>
<evidence type="ECO:0000313" key="2">
    <source>
        <dbReference type="Proteomes" id="UP000324800"/>
    </source>
</evidence>
<evidence type="ECO:0000313" key="1">
    <source>
        <dbReference type="EMBL" id="KAA6371784.1"/>
    </source>
</evidence>
<name>A0A5J4UNQ7_9EUKA</name>